<protein>
    <submittedName>
        <fullName evidence="1 2">Uncharacterized protein</fullName>
    </submittedName>
</protein>
<gene>
    <name evidence="1" type="ORF">GLYMA_17G247000</name>
</gene>
<proteinExistence type="predicted"/>
<keyword evidence="3" id="KW-1185">Reference proteome</keyword>
<dbReference type="EnsemblPlants" id="KRH05764">
    <property type="protein sequence ID" value="KRH05764"/>
    <property type="gene ID" value="GLYMA_17G247000"/>
</dbReference>
<reference evidence="2" key="2">
    <citation type="submission" date="2018-02" db="UniProtKB">
        <authorList>
            <consortium name="EnsemblPlants"/>
        </authorList>
    </citation>
    <scope>IDENTIFICATION</scope>
    <source>
        <strain evidence="2">Williams 82</strain>
    </source>
</reference>
<sequence length="69" mass="8239">MNLYCVCVLVSMSWVLGAVHMFLKNLSLSLCLLNGLLVYWKEYIEQALCQVNFWYLHLWWNEELCCSFI</sequence>
<name>A0A0R0FUD2_SOYBN</name>
<dbReference type="AlphaFoldDB" id="A0A0R0FUD2"/>
<dbReference type="EMBL" id="CM000850">
    <property type="protein sequence ID" value="KRH05764.1"/>
    <property type="molecule type" value="Genomic_DNA"/>
</dbReference>
<dbReference type="Gramene" id="KRH05764">
    <property type="protein sequence ID" value="KRH05764"/>
    <property type="gene ID" value="GLYMA_17G247000"/>
</dbReference>
<accession>A0A0R0FUD2</accession>
<evidence type="ECO:0000313" key="2">
    <source>
        <dbReference type="EnsemblPlants" id="KRH05764"/>
    </source>
</evidence>
<reference evidence="1 2" key="1">
    <citation type="journal article" date="2010" name="Nature">
        <title>Genome sequence of the palaeopolyploid soybean.</title>
        <authorList>
            <person name="Schmutz J."/>
            <person name="Cannon S.B."/>
            <person name="Schlueter J."/>
            <person name="Ma J."/>
            <person name="Mitros T."/>
            <person name="Nelson W."/>
            <person name="Hyten D.L."/>
            <person name="Song Q."/>
            <person name="Thelen J.J."/>
            <person name="Cheng J."/>
            <person name="Xu D."/>
            <person name="Hellsten U."/>
            <person name="May G.D."/>
            <person name="Yu Y."/>
            <person name="Sakurai T."/>
            <person name="Umezawa T."/>
            <person name="Bhattacharyya M.K."/>
            <person name="Sandhu D."/>
            <person name="Valliyodan B."/>
            <person name="Lindquist E."/>
            <person name="Peto M."/>
            <person name="Grant D."/>
            <person name="Shu S."/>
            <person name="Goodstein D."/>
            <person name="Barry K."/>
            <person name="Futrell-Griggs M."/>
            <person name="Abernathy B."/>
            <person name="Du J."/>
            <person name="Tian Z."/>
            <person name="Zhu L."/>
            <person name="Gill N."/>
            <person name="Joshi T."/>
            <person name="Libault M."/>
            <person name="Sethuraman A."/>
            <person name="Zhang X.-C."/>
            <person name="Shinozaki K."/>
            <person name="Nguyen H.T."/>
            <person name="Wing R.A."/>
            <person name="Cregan P."/>
            <person name="Specht J."/>
            <person name="Grimwood J."/>
            <person name="Rokhsar D."/>
            <person name="Stacey G."/>
            <person name="Shoemaker R.C."/>
            <person name="Jackson S.A."/>
        </authorList>
    </citation>
    <scope>NUCLEOTIDE SEQUENCE [LARGE SCALE GENOMIC DNA]</scope>
    <source>
        <strain evidence="2">cv. Williams 82</strain>
        <tissue evidence="1">Callus</tissue>
    </source>
</reference>
<organism evidence="1">
    <name type="scientific">Glycine max</name>
    <name type="common">Soybean</name>
    <name type="synonym">Glycine hispida</name>
    <dbReference type="NCBI Taxonomy" id="3847"/>
    <lineage>
        <taxon>Eukaryota</taxon>
        <taxon>Viridiplantae</taxon>
        <taxon>Streptophyta</taxon>
        <taxon>Embryophyta</taxon>
        <taxon>Tracheophyta</taxon>
        <taxon>Spermatophyta</taxon>
        <taxon>Magnoliopsida</taxon>
        <taxon>eudicotyledons</taxon>
        <taxon>Gunneridae</taxon>
        <taxon>Pentapetalae</taxon>
        <taxon>rosids</taxon>
        <taxon>fabids</taxon>
        <taxon>Fabales</taxon>
        <taxon>Fabaceae</taxon>
        <taxon>Papilionoideae</taxon>
        <taxon>50 kb inversion clade</taxon>
        <taxon>NPAAA clade</taxon>
        <taxon>indigoferoid/millettioid clade</taxon>
        <taxon>Phaseoleae</taxon>
        <taxon>Glycine</taxon>
        <taxon>Glycine subgen. Soja</taxon>
    </lineage>
</organism>
<evidence type="ECO:0000313" key="3">
    <source>
        <dbReference type="Proteomes" id="UP000008827"/>
    </source>
</evidence>
<dbReference type="Proteomes" id="UP000008827">
    <property type="component" value="Chromosome 17"/>
</dbReference>
<reference evidence="1" key="3">
    <citation type="submission" date="2018-07" db="EMBL/GenBank/DDBJ databases">
        <title>WGS assembly of Glycine max.</title>
        <authorList>
            <person name="Schmutz J."/>
            <person name="Cannon S."/>
            <person name="Schlueter J."/>
            <person name="Ma J."/>
            <person name="Mitros T."/>
            <person name="Nelson W."/>
            <person name="Hyten D."/>
            <person name="Song Q."/>
            <person name="Thelen J."/>
            <person name="Cheng J."/>
            <person name="Xu D."/>
            <person name="Hellsten U."/>
            <person name="May G."/>
            <person name="Yu Y."/>
            <person name="Sakurai T."/>
            <person name="Umezawa T."/>
            <person name="Bhattacharyya M."/>
            <person name="Sandhu D."/>
            <person name="Valliyodan B."/>
            <person name="Lindquist E."/>
            <person name="Peto M."/>
            <person name="Grant D."/>
            <person name="Shu S."/>
            <person name="Goodstein D."/>
            <person name="Barry K."/>
            <person name="Futrell-Griggs M."/>
            <person name="Abernathy B."/>
            <person name="Du J."/>
            <person name="Tian Z."/>
            <person name="Zhu L."/>
            <person name="Gill N."/>
            <person name="Joshi T."/>
            <person name="Libault M."/>
            <person name="Sethuraman A."/>
            <person name="Zhang X."/>
            <person name="Shinozaki K."/>
            <person name="Nguyen H."/>
            <person name="Wing R."/>
            <person name="Cregan P."/>
            <person name="Specht J."/>
            <person name="Grimwood J."/>
            <person name="Rokhsar D."/>
            <person name="Stacey G."/>
            <person name="Shoemaker R."/>
            <person name="Jackson S."/>
        </authorList>
    </citation>
    <scope>NUCLEOTIDE SEQUENCE</scope>
    <source>
        <tissue evidence="1">Callus</tissue>
    </source>
</reference>
<dbReference type="InParanoid" id="A0A0R0FUD2"/>
<evidence type="ECO:0000313" key="1">
    <source>
        <dbReference type="EMBL" id="KRH05764.1"/>
    </source>
</evidence>